<reference evidence="3" key="1">
    <citation type="submission" date="2017-11" db="EMBL/GenBank/DDBJ databases">
        <authorList>
            <person name="Kajale S.C."/>
            <person name="Sharma A."/>
        </authorList>
    </citation>
    <scope>NUCLEOTIDE SEQUENCE</scope>
    <source>
        <strain evidence="3">LS1_42</strain>
    </source>
</reference>
<dbReference type="InterPro" id="IPR006015">
    <property type="entry name" value="Universal_stress_UspA"/>
</dbReference>
<dbReference type="CDD" id="cd00293">
    <property type="entry name" value="USP-like"/>
    <property type="match status" value="1"/>
</dbReference>
<dbReference type="Pfam" id="PF00582">
    <property type="entry name" value="Usp"/>
    <property type="match status" value="1"/>
</dbReference>
<accession>A0A8J8Q3N3</accession>
<dbReference type="PRINTS" id="PR01438">
    <property type="entry name" value="UNVRSLSTRESS"/>
</dbReference>
<dbReference type="RefSeq" id="WP_148858753.1">
    <property type="nucleotide sequence ID" value="NZ_PHNJ01000007.1"/>
</dbReference>
<dbReference type="Proteomes" id="UP000766904">
    <property type="component" value="Unassembled WGS sequence"/>
</dbReference>
<dbReference type="Gene3D" id="3.40.50.620">
    <property type="entry name" value="HUPs"/>
    <property type="match status" value="1"/>
</dbReference>
<evidence type="ECO:0000313" key="3">
    <source>
        <dbReference type="EMBL" id="TYL37978.1"/>
    </source>
</evidence>
<name>A0A8J8Q3N3_9EURY</name>
<evidence type="ECO:0000256" key="1">
    <source>
        <dbReference type="ARBA" id="ARBA00008791"/>
    </source>
</evidence>
<dbReference type="PANTHER" id="PTHR46268">
    <property type="entry name" value="STRESS RESPONSE PROTEIN NHAX"/>
    <property type="match status" value="1"/>
</dbReference>
<feature type="domain" description="UspA" evidence="2">
    <location>
        <begin position="1"/>
        <end position="140"/>
    </location>
</feature>
<evidence type="ECO:0000313" key="4">
    <source>
        <dbReference type="Proteomes" id="UP000766904"/>
    </source>
</evidence>
<dbReference type="OrthoDB" id="105697at2157"/>
<gene>
    <name evidence="3" type="ORF">CV102_14780</name>
</gene>
<dbReference type="PANTHER" id="PTHR46268:SF24">
    <property type="entry name" value="UNIVERSAL STRESS PROTEIN"/>
    <property type="match status" value="1"/>
</dbReference>
<sequence length="143" mass="15673">MADRILVPVDGSDHSRRALQTAATEFTADERIVLHVVDPFDLEAATEDAVWGREFMEQREREAEALLEEYEELAAEHGVSVRTELTHGSPARAIIGAADDFDVDHIVIGSRGRSGIDRVLLGSVAETVAKRAPTSVTIVRPDR</sequence>
<dbReference type="EMBL" id="PHNJ01000007">
    <property type="protein sequence ID" value="TYL37978.1"/>
    <property type="molecule type" value="Genomic_DNA"/>
</dbReference>
<dbReference type="AlphaFoldDB" id="A0A8J8Q3N3"/>
<comment type="similarity">
    <text evidence="1">Belongs to the universal stress protein A family.</text>
</comment>
<organism evidence="3 4">
    <name type="scientific">Natronococcus pandeyae</name>
    <dbReference type="NCBI Taxonomy" id="2055836"/>
    <lineage>
        <taxon>Archaea</taxon>
        <taxon>Methanobacteriati</taxon>
        <taxon>Methanobacteriota</taxon>
        <taxon>Stenosarchaea group</taxon>
        <taxon>Halobacteria</taxon>
        <taxon>Halobacteriales</taxon>
        <taxon>Natrialbaceae</taxon>
        <taxon>Natronococcus</taxon>
    </lineage>
</organism>
<comment type="caution">
    <text evidence="3">The sequence shown here is derived from an EMBL/GenBank/DDBJ whole genome shotgun (WGS) entry which is preliminary data.</text>
</comment>
<proteinExistence type="inferred from homology"/>
<dbReference type="SUPFAM" id="SSF52402">
    <property type="entry name" value="Adenine nucleotide alpha hydrolases-like"/>
    <property type="match status" value="1"/>
</dbReference>
<evidence type="ECO:0000259" key="2">
    <source>
        <dbReference type="Pfam" id="PF00582"/>
    </source>
</evidence>
<dbReference type="InterPro" id="IPR014729">
    <property type="entry name" value="Rossmann-like_a/b/a_fold"/>
</dbReference>
<dbReference type="InterPro" id="IPR006016">
    <property type="entry name" value="UspA"/>
</dbReference>
<protein>
    <submittedName>
        <fullName evidence="3">Universal stress protein</fullName>
    </submittedName>
</protein>
<keyword evidence="4" id="KW-1185">Reference proteome</keyword>